<evidence type="ECO:0000256" key="2">
    <source>
        <dbReference type="SAM" id="Phobius"/>
    </source>
</evidence>
<feature type="transmembrane region" description="Helical" evidence="2">
    <location>
        <begin position="12"/>
        <end position="36"/>
    </location>
</feature>
<dbReference type="AlphaFoldDB" id="A0A6J3MJ77"/>
<keyword evidence="2" id="KW-0812">Transmembrane</keyword>
<keyword evidence="2" id="KW-0472">Membrane</keyword>
<feature type="region of interest" description="Disordered" evidence="1">
    <location>
        <begin position="271"/>
        <end position="315"/>
    </location>
</feature>
<feature type="transmembrane region" description="Helical" evidence="2">
    <location>
        <begin position="107"/>
        <end position="129"/>
    </location>
</feature>
<dbReference type="OrthoDB" id="5352400at2759"/>
<organism evidence="4">
    <name type="scientific">Dissoconium aciculare CBS 342.82</name>
    <dbReference type="NCBI Taxonomy" id="1314786"/>
    <lineage>
        <taxon>Eukaryota</taxon>
        <taxon>Fungi</taxon>
        <taxon>Dikarya</taxon>
        <taxon>Ascomycota</taxon>
        <taxon>Pezizomycotina</taxon>
        <taxon>Dothideomycetes</taxon>
        <taxon>Dothideomycetidae</taxon>
        <taxon>Mycosphaerellales</taxon>
        <taxon>Dissoconiaceae</taxon>
        <taxon>Dissoconium</taxon>
    </lineage>
</organism>
<feature type="transmembrane region" description="Helical" evidence="2">
    <location>
        <begin position="77"/>
        <end position="98"/>
    </location>
</feature>
<gene>
    <name evidence="4" type="ORF">K489DRAFT_32616</name>
</gene>
<accession>A0A6J3MJ77</accession>
<dbReference type="Proteomes" id="UP000504637">
    <property type="component" value="Unplaced"/>
</dbReference>
<feature type="transmembrane region" description="Helical" evidence="2">
    <location>
        <begin position="172"/>
        <end position="194"/>
    </location>
</feature>
<evidence type="ECO:0000313" key="3">
    <source>
        <dbReference type="Proteomes" id="UP000504637"/>
    </source>
</evidence>
<reference evidence="4" key="2">
    <citation type="submission" date="2020-04" db="EMBL/GenBank/DDBJ databases">
        <authorList>
            <consortium name="NCBI Genome Project"/>
        </authorList>
    </citation>
    <scope>NUCLEOTIDE SEQUENCE</scope>
    <source>
        <strain evidence="4">CBS 342.82</strain>
    </source>
</reference>
<dbReference type="RefSeq" id="XP_033464999.1">
    <property type="nucleotide sequence ID" value="XM_033601886.1"/>
</dbReference>
<proteinExistence type="predicted"/>
<sequence>MRVLIAHDWRMPKLMVGLLILELPLTVLCLVLMGVADPNTYRTKLWADGGKAGLNSNPNIILYSYANYKPLEPPLVWSQYMTTFNTVISVLSLFVLLVKTAMYTMHFFFPALSAVVHAILVALYANALYNQTAGDYLDTEHVARRPWYLTQSCKTYASPGNLGFCYQARASVYVTAVMVILFSVYLGHAIWSAIPTEQERRERESEYLANIEIKKLSTYVGGGNDNEFEMDNKTVFLNLPKTPKTTTFGGLNPMTPRTTAFTRLNGGKAPESRVVAISSPPSASASASASASTRSPTAASRALPFREQFGSSDNV</sequence>
<dbReference type="GeneID" id="54359686"/>
<reference evidence="4" key="1">
    <citation type="submission" date="2020-01" db="EMBL/GenBank/DDBJ databases">
        <authorList>
            <consortium name="DOE Joint Genome Institute"/>
            <person name="Haridas S."/>
            <person name="Albert R."/>
            <person name="Binder M."/>
            <person name="Bloem J."/>
            <person name="Labutti K."/>
            <person name="Salamov A."/>
            <person name="Andreopoulos B."/>
            <person name="Baker S.E."/>
            <person name="Barry K."/>
            <person name="Bills G."/>
            <person name="Bluhm B.H."/>
            <person name="Cannon C."/>
            <person name="Castanera R."/>
            <person name="Culley D.E."/>
            <person name="Daum C."/>
            <person name="Ezra D."/>
            <person name="Gonzalez J.B."/>
            <person name="Henrissat B."/>
            <person name="Kuo A."/>
            <person name="Liang C."/>
            <person name="Lipzen A."/>
            <person name="Lutzoni F."/>
            <person name="Magnuson J."/>
            <person name="Mondo S."/>
            <person name="Nolan M."/>
            <person name="Ohm R."/>
            <person name="Pangilinan J."/>
            <person name="Park H.-J."/>
            <person name="Ramirez L."/>
            <person name="Alfaro M."/>
            <person name="Sun H."/>
            <person name="Tritt A."/>
            <person name="Yoshinaga Y."/>
            <person name="Zwiers L.-H."/>
            <person name="Turgeon B.G."/>
            <person name="Goodwin S.B."/>
            <person name="Spatafora J.W."/>
            <person name="Crous P.W."/>
            <person name="Grigoriev I.V."/>
        </authorList>
    </citation>
    <scope>NUCLEOTIDE SEQUENCE</scope>
    <source>
        <strain evidence="4">CBS 342.82</strain>
    </source>
</reference>
<protein>
    <submittedName>
        <fullName evidence="4">Uncharacterized protein</fullName>
    </submittedName>
</protein>
<feature type="compositionally biased region" description="Low complexity" evidence="1">
    <location>
        <begin position="278"/>
        <end position="302"/>
    </location>
</feature>
<name>A0A6J3MJ77_9PEZI</name>
<reference evidence="4" key="3">
    <citation type="submission" date="2025-08" db="UniProtKB">
        <authorList>
            <consortium name="RefSeq"/>
        </authorList>
    </citation>
    <scope>IDENTIFICATION</scope>
    <source>
        <strain evidence="4">CBS 342.82</strain>
    </source>
</reference>
<evidence type="ECO:0000256" key="1">
    <source>
        <dbReference type="SAM" id="MobiDB-lite"/>
    </source>
</evidence>
<evidence type="ECO:0000313" key="4">
    <source>
        <dbReference type="RefSeq" id="XP_033464999.1"/>
    </source>
</evidence>
<keyword evidence="3" id="KW-1185">Reference proteome</keyword>
<keyword evidence="2" id="KW-1133">Transmembrane helix</keyword>